<evidence type="ECO:0000313" key="1">
    <source>
        <dbReference type="EMBL" id="SPS05560.1"/>
    </source>
</evidence>
<dbReference type="EMBL" id="LS423452">
    <property type="protein sequence ID" value="SPS05560.1"/>
    <property type="molecule type" value="Genomic_DNA"/>
</dbReference>
<name>A0A2X0QUU8_9PROT</name>
<reference evidence="1" key="1">
    <citation type="submission" date="2018-05" db="EMBL/GenBank/DDBJ databases">
        <authorList>
            <person name="Lanie J.A."/>
            <person name="Ng W.-L."/>
            <person name="Kazmierczak K.M."/>
            <person name="Andrzejewski T.M."/>
            <person name="Davidsen T.M."/>
            <person name="Wayne K.J."/>
            <person name="Tettelin H."/>
            <person name="Glass J.I."/>
            <person name="Rusch D."/>
            <person name="Podicherti R."/>
            <person name="Tsui H.-C.T."/>
            <person name="Winkler M.E."/>
        </authorList>
    </citation>
    <scope>NUCLEOTIDE SEQUENCE</scope>
    <source>
        <strain evidence="1">KNB</strain>
    </source>
</reference>
<gene>
    <name evidence="1" type="ORF">NITFAB_1150</name>
</gene>
<sequence>MINVKKFEIEPVHREFPNLRQNFRNLLISNVNYFGNLESSKFKPIFPLKGNTTYERLGCIGYQPELNMLKAVVYVNQDTGYGSYLCGPGSEEYVRFFLSFDNGITWQDHGLSSFMVHNVVHGSRLEYAVEKKIDPPKKLCRIENLVRVRAILSWEVPPPVNPNWIPVWGNRVDATIQVEPLKLVKITDALKINPEILELIEPDQLLKVKKLDLPIEATAKAYKAAKVSPARAMHQLIQEVQANPAALAVMESNPNPAAASLIAFAKVYGIDLAGLIEQINEVGDGNQDFEQLTCIGMQPGTFVDQLVGVINVKKTIGYGGGLCSKGSREYIAYYLDFGSGWEYMGTASVGVNDINSIPADGLNYTAYLPVNLLKYRQHCTKPVLVKMRAILSWASPPPD</sequence>
<protein>
    <submittedName>
        <fullName evidence="1">Uncharacterized protein</fullName>
    </submittedName>
</protein>
<dbReference type="AlphaFoldDB" id="A0A2X0QUU8"/>
<organism evidence="1">
    <name type="scientific">Candidatus Nitrotoga fabula</name>
    <dbReference type="NCBI Taxonomy" id="2182327"/>
    <lineage>
        <taxon>Bacteria</taxon>
        <taxon>Pseudomonadati</taxon>
        <taxon>Pseudomonadota</taxon>
        <taxon>Betaproteobacteria</taxon>
        <taxon>Nitrosomonadales</taxon>
        <taxon>Gallionellaceae</taxon>
        <taxon>Candidatus Nitrotoga</taxon>
    </lineage>
</organism>
<accession>A0A2X0QUU8</accession>
<proteinExistence type="predicted"/>